<dbReference type="GO" id="GO:0045211">
    <property type="term" value="C:postsynaptic membrane"/>
    <property type="evidence" value="ECO:0007669"/>
    <property type="project" value="TreeGrafter"/>
</dbReference>
<evidence type="ECO:0000256" key="3">
    <source>
        <dbReference type="ARBA" id="ARBA00023098"/>
    </source>
</evidence>
<dbReference type="GO" id="GO:0046340">
    <property type="term" value="P:diacylglycerol catabolic process"/>
    <property type="evidence" value="ECO:0007669"/>
    <property type="project" value="TreeGrafter"/>
</dbReference>
<dbReference type="AlphaFoldDB" id="A0A6A0GSV6"/>
<organism evidence="6">
    <name type="scientific">Hyalella azteca</name>
    <name type="common">Amphipod</name>
    <dbReference type="NCBI Taxonomy" id="294128"/>
    <lineage>
        <taxon>Eukaryota</taxon>
        <taxon>Metazoa</taxon>
        <taxon>Ecdysozoa</taxon>
        <taxon>Arthropoda</taxon>
        <taxon>Crustacea</taxon>
        <taxon>Multicrustacea</taxon>
        <taxon>Malacostraca</taxon>
        <taxon>Eumalacostraca</taxon>
        <taxon>Peracarida</taxon>
        <taxon>Amphipoda</taxon>
        <taxon>Senticaudata</taxon>
        <taxon>Talitrida</taxon>
        <taxon>Talitroidea</taxon>
        <taxon>Hyalellidae</taxon>
        <taxon>Hyalella</taxon>
    </lineage>
</organism>
<keyword evidence="1" id="KW-0378">Hydrolase</keyword>
<keyword evidence="5" id="KW-0472">Membrane</keyword>
<accession>A0A6A0GSV6</accession>
<name>A0A6A0GSV6_HYAAZ</name>
<dbReference type="PANTHER" id="PTHR45792">
    <property type="entry name" value="DIACYLGLYCEROL LIPASE HOMOLOG-RELATED"/>
    <property type="match status" value="1"/>
</dbReference>
<dbReference type="OrthoDB" id="438440at2759"/>
<keyword evidence="5" id="KW-1133">Transmembrane helix</keyword>
<keyword evidence="2" id="KW-0442">Lipid degradation</keyword>
<comment type="caution">
    <text evidence="6">The sequence shown here is derived from an EMBL/GenBank/DDBJ whole genome shotgun (WGS) entry which is preliminary data.</text>
</comment>
<dbReference type="GO" id="GO:0005737">
    <property type="term" value="C:cytoplasm"/>
    <property type="evidence" value="ECO:0007669"/>
    <property type="project" value="TreeGrafter"/>
</dbReference>
<reference evidence="6" key="3">
    <citation type="submission" date="2019-06" db="EMBL/GenBank/DDBJ databases">
        <authorList>
            <person name="Poynton C."/>
            <person name="Hasenbein S."/>
            <person name="Benoit J.B."/>
            <person name="Sepulveda M.S."/>
            <person name="Poelchau M.F."/>
            <person name="Murali S.C."/>
            <person name="Chen S."/>
            <person name="Glastad K.M."/>
            <person name="Werren J.H."/>
            <person name="Vineis J.H."/>
            <person name="Bowen J.L."/>
            <person name="Friedrich M."/>
            <person name="Jones J."/>
            <person name="Robertson H.M."/>
            <person name="Feyereisen R."/>
            <person name="Mechler-Hickson A."/>
            <person name="Mathers N."/>
            <person name="Lee C.E."/>
            <person name="Colbourne J.K."/>
            <person name="Biales A."/>
            <person name="Johnston J.S."/>
            <person name="Wellborn G.A."/>
            <person name="Rosendale A.J."/>
            <person name="Cridge A.G."/>
            <person name="Munoz-Torres M.C."/>
            <person name="Bain P.A."/>
            <person name="Manny A.R."/>
            <person name="Major K.M."/>
            <person name="Lambert F.N."/>
            <person name="Vulpe C.D."/>
            <person name="Tuck P."/>
            <person name="Blalock B.J."/>
            <person name="Lin Y.-Y."/>
            <person name="Smith M.E."/>
            <person name="Ochoa-Acuna H."/>
            <person name="Chen M.-J.M."/>
            <person name="Childers C.P."/>
            <person name="Qu J."/>
            <person name="Dugan S."/>
            <person name="Lee S.L."/>
            <person name="Chao H."/>
            <person name="Dinh H."/>
            <person name="Han Y."/>
            <person name="Doddapaneni H."/>
            <person name="Worley K.C."/>
            <person name="Muzny D.M."/>
            <person name="Gibbs R.A."/>
            <person name="Richards S."/>
        </authorList>
    </citation>
    <scope>NUCLEOTIDE SEQUENCE</scope>
    <source>
        <strain evidence="6">HAZT.00-mixed</strain>
        <tissue evidence="6">Whole organism</tissue>
    </source>
</reference>
<evidence type="ECO:0000256" key="1">
    <source>
        <dbReference type="ARBA" id="ARBA00022801"/>
    </source>
</evidence>
<evidence type="ECO:0000256" key="5">
    <source>
        <dbReference type="SAM" id="Phobius"/>
    </source>
</evidence>
<dbReference type="EMBL" id="JQDR03015126">
    <property type="protein sequence ID" value="KAA0187113.1"/>
    <property type="molecule type" value="Genomic_DNA"/>
</dbReference>
<dbReference type="GO" id="GO:0032590">
    <property type="term" value="C:dendrite membrane"/>
    <property type="evidence" value="ECO:0007669"/>
    <property type="project" value="TreeGrafter"/>
</dbReference>
<keyword evidence="5" id="KW-0812">Transmembrane</keyword>
<evidence type="ECO:0000256" key="2">
    <source>
        <dbReference type="ARBA" id="ARBA00022963"/>
    </source>
</evidence>
<gene>
    <name evidence="6" type="ORF">HAZT_HAZT009226</name>
</gene>
<evidence type="ECO:0000313" key="6">
    <source>
        <dbReference type="EMBL" id="KAA0187113.1"/>
    </source>
</evidence>
<reference evidence="6" key="2">
    <citation type="journal article" date="2018" name="Environ. Sci. Technol.">
        <title>The Toxicogenome of Hyalella azteca: A Model for Sediment Ecotoxicology and Evolutionary Toxicology.</title>
        <authorList>
            <person name="Poynton H.C."/>
            <person name="Hasenbein S."/>
            <person name="Benoit J.B."/>
            <person name="Sepulveda M.S."/>
            <person name="Poelchau M.F."/>
            <person name="Hughes D.S.T."/>
            <person name="Murali S.C."/>
            <person name="Chen S."/>
            <person name="Glastad K.M."/>
            <person name="Goodisman M.A.D."/>
            <person name="Werren J.H."/>
            <person name="Vineis J.H."/>
            <person name="Bowen J.L."/>
            <person name="Friedrich M."/>
            <person name="Jones J."/>
            <person name="Robertson H.M."/>
            <person name="Feyereisen R."/>
            <person name="Mechler-Hickson A."/>
            <person name="Mathers N."/>
            <person name="Lee C.E."/>
            <person name="Colbourne J.K."/>
            <person name="Biales A."/>
            <person name="Johnston J.S."/>
            <person name="Wellborn G.A."/>
            <person name="Rosendale A.J."/>
            <person name="Cridge A.G."/>
            <person name="Munoz-Torres M.C."/>
            <person name="Bain P.A."/>
            <person name="Manny A.R."/>
            <person name="Major K.M."/>
            <person name="Lambert F.N."/>
            <person name="Vulpe C.D."/>
            <person name="Tuck P."/>
            <person name="Blalock B.J."/>
            <person name="Lin Y.Y."/>
            <person name="Smith M.E."/>
            <person name="Ochoa-Acuna H."/>
            <person name="Chen M.M."/>
            <person name="Childers C.P."/>
            <person name="Qu J."/>
            <person name="Dugan S."/>
            <person name="Lee S.L."/>
            <person name="Chao H."/>
            <person name="Dinh H."/>
            <person name="Han Y."/>
            <person name="Doddapaneni H."/>
            <person name="Worley K.C."/>
            <person name="Muzny D.M."/>
            <person name="Gibbs R.A."/>
            <person name="Richards S."/>
        </authorList>
    </citation>
    <scope>NUCLEOTIDE SEQUENCE</scope>
    <source>
        <strain evidence="6">HAZT.00-mixed</strain>
        <tissue evidence="6">Whole organism</tissue>
    </source>
</reference>
<feature type="compositionally biased region" description="Basic and acidic residues" evidence="4">
    <location>
        <begin position="50"/>
        <end position="60"/>
    </location>
</feature>
<feature type="region of interest" description="Disordered" evidence="4">
    <location>
        <begin position="46"/>
        <end position="69"/>
    </location>
</feature>
<dbReference type="GO" id="GO:0004465">
    <property type="term" value="F:lipoprotein lipase activity"/>
    <property type="evidence" value="ECO:0007669"/>
    <property type="project" value="TreeGrafter"/>
</dbReference>
<sequence length="84" mass="9803">MTRYITGIVVCNWCVLLSVFLTVCCTFDAAGRSWVKMKRYQRSTRHFPAKRTDSGQDVKTKRSRCTSGNANRNWRHRFALSDVR</sequence>
<protein>
    <submittedName>
        <fullName evidence="6">Uncharacterized protein</fullName>
    </submittedName>
</protein>
<feature type="transmembrane region" description="Helical" evidence="5">
    <location>
        <begin position="6"/>
        <end position="30"/>
    </location>
</feature>
<dbReference type="InterPro" id="IPR052214">
    <property type="entry name" value="DAG_Lipase-Related"/>
</dbReference>
<keyword evidence="3" id="KW-0443">Lipid metabolism</keyword>
<dbReference type="GO" id="GO:0019369">
    <property type="term" value="P:arachidonate metabolic process"/>
    <property type="evidence" value="ECO:0007669"/>
    <property type="project" value="TreeGrafter"/>
</dbReference>
<proteinExistence type="predicted"/>
<evidence type="ECO:0000256" key="4">
    <source>
        <dbReference type="SAM" id="MobiDB-lite"/>
    </source>
</evidence>
<reference evidence="6" key="1">
    <citation type="submission" date="2014-08" db="EMBL/GenBank/DDBJ databases">
        <authorList>
            <person name="Murali S."/>
            <person name="Richards S."/>
            <person name="Bandaranaike D."/>
            <person name="Bellair M."/>
            <person name="Blankenburg K."/>
            <person name="Chao H."/>
            <person name="Dinh H."/>
            <person name="Doddapaneni H."/>
            <person name="Dugan-Rocha S."/>
            <person name="Elkadiri S."/>
            <person name="Gnanaolivu R."/>
            <person name="Hughes D."/>
            <person name="Lee S."/>
            <person name="Li M."/>
            <person name="Ming W."/>
            <person name="Munidasa M."/>
            <person name="Muniz J."/>
            <person name="Nguyen L."/>
            <person name="Osuji N."/>
            <person name="Pu L.-L."/>
            <person name="Puazo M."/>
            <person name="Skinner E."/>
            <person name="Qu C."/>
            <person name="Quiroz J."/>
            <person name="Raj R."/>
            <person name="Weissenberger G."/>
            <person name="Xin Y."/>
            <person name="Zou X."/>
            <person name="Han Y."/>
            <person name="Worley K."/>
            <person name="Muzny D."/>
            <person name="Gibbs R."/>
        </authorList>
    </citation>
    <scope>NUCLEOTIDE SEQUENCE</scope>
    <source>
        <strain evidence="6">HAZT.00-mixed</strain>
        <tissue evidence="6">Whole organism</tissue>
    </source>
</reference>
<dbReference type="Proteomes" id="UP000711488">
    <property type="component" value="Unassembled WGS sequence"/>
</dbReference>
<dbReference type="PANTHER" id="PTHR45792:SF8">
    <property type="entry name" value="DIACYLGLYCEROL LIPASE-ALPHA"/>
    <property type="match status" value="1"/>
</dbReference>